<evidence type="ECO:0000256" key="3">
    <source>
        <dbReference type="SAM" id="SignalP"/>
    </source>
</evidence>
<reference evidence="5 6" key="1">
    <citation type="submission" date="2017-12" db="EMBL/GenBank/DDBJ databases">
        <title>Sequencing, de novo assembly and annotation of complete genome of a new Thraustochytrid species, strain FCC1311.</title>
        <authorList>
            <person name="Sedici K."/>
            <person name="Godart F."/>
            <person name="Aiese Cigliano R."/>
            <person name="Sanseverino W."/>
            <person name="Barakat M."/>
            <person name="Ortet P."/>
            <person name="Marechal E."/>
            <person name="Cagnac O."/>
            <person name="Amato A."/>
        </authorList>
    </citation>
    <scope>NUCLEOTIDE SEQUENCE [LARGE SCALE GENOMIC DNA]</scope>
</reference>
<dbReference type="InterPro" id="IPR038765">
    <property type="entry name" value="Papain-like_cys_pep_sf"/>
</dbReference>
<keyword evidence="2" id="KW-0865">Zymogen</keyword>
<organism evidence="5 6">
    <name type="scientific">Hondaea fermentalgiana</name>
    <dbReference type="NCBI Taxonomy" id="2315210"/>
    <lineage>
        <taxon>Eukaryota</taxon>
        <taxon>Sar</taxon>
        <taxon>Stramenopiles</taxon>
        <taxon>Bigyra</taxon>
        <taxon>Labyrinthulomycetes</taxon>
        <taxon>Thraustochytrida</taxon>
        <taxon>Thraustochytriidae</taxon>
        <taxon>Hondaea</taxon>
    </lineage>
</organism>
<dbReference type="Gene3D" id="3.90.70.10">
    <property type="entry name" value="Cysteine proteinases"/>
    <property type="match status" value="1"/>
</dbReference>
<dbReference type="InterPro" id="IPR025661">
    <property type="entry name" value="Pept_asp_AS"/>
</dbReference>
<feature type="signal peptide" evidence="3">
    <location>
        <begin position="1"/>
        <end position="29"/>
    </location>
</feature>
<feature type="chain" id="PRO_5018668190" evidence="3">
    <location>
        <begin position="30"/>
        <end position="355"/>
    </location>
</feature>
<dbReference type="InterPro" id="IPR000668">
    <property type="entry name" value="Peptidase_C1A_C"/>
</dbReference>
<dbReference type="GO" id="GO:0008234">
    <property type="term" value="F:cysteine-type peptidase activity"/>
    <property type="evidence" value="ECO:0007669"/>
    <property type="project" value="InterPro"/>
</dbReference>
<comment type="similarity">
    <text evidence="1">Belongs to the peptidase C1 family.</text>
</comment>
<protein>
    <submittedName>
        <fullName evidence="5">Cathepsin Z</fullName>
    </submittedName>
</protein>
<dbReference type="PROSITE" id="PS00640">
    <property type="entry name" value="THIOL_PROTEASE_ASN"/>
    <property type="match status" value="1"/>
</dbReference>
<accession>A0A2R5GQG9</accession>
<dbReference type="AlphaFoldDB" id="A0A2R5GQG9"/>
<dbReference type="OrthoDB" id="190265at2759"/>
<dbReference type="FunFam" id="3.90.70.10:FF:000117">
    <property type="entry name" value="Probable papain cysteine protease"/>
    <property type="match status" value="1"/>
</dbReference>
<evidence type="ECO:0000313" key="5">
    <source>
        <dbReference type="EMBL" id="GBG32559.1"/>
    </source>
</evidence>
<dbReference type="InterPro" id="IPR013128">
    <property type="entry name" value="Peptidase_C1A"/>
</dbReference>
<keyword evidence="6" id="KW-1185">Reference proteome</keyword>
<dbReference type="SUPFAM" id="SSF54001">
    <property type="entry name" value="Cysteine proteinases"/>
    <property type="match status" value="1"/>
</dbReference>
<proteinExistence type="inferred from homology"/>
<comment type="caution">
    <text evidence="5">The sequence shown here is derived from an EMBL/GenBank/DDBJ whole genome shotgun (WGS) entry which is preliminary data.</text>
</comment>
<dbReference type="PANTHER" id="PTHR12411">
    <property type="entry name" value="CYSTEINE PROTEASE FAMILY C1-RELATED"/>
    <property type="match status" value="1"/>
</dbReference>
<sequence>MVVTTRAKGVVLALAALVALAQTPQRADANPSVQHGLLNELVYLEDHDKFEHVINPRPGDLLTATELPEHWNWGNVNGTSYLTKMLNQHIPQYCGSCWAHAALSALADRIKIARHGKGIDINLAVQYLLNCGSKIAGSCFGGSHSGAYQFIHESGHVPFDTCMQYEACSSKSNFTENCRVGNWECSAVNVCRTCWVELVKSPPFFKPACGPVEEFPNATVAEYGNVTGMLNMKAEIYKRGPIACSINSIPLGKYDGGIIDDPVSSKSTNHVVSLVGWDKTKDGTEFWIARNSWGEYFGHSGFFFIKTGENQLGIESHCSWGVPGPFTRVNQPCYEDGQNCNHPSSPVPPMEALQY</sequence>
<dbReference type="SMART" id="SM00645">
    <property type="entry name" value="Pept_C1"/>
    <property type="match status" value="1"/>
</dbReference>
<dbReference type="Proteomes" id="UP000241890">
    <property type="component" value="Unassembled WGS sequence"/>
</dbReference>
<dbReference type="Pfam" id="PF00112">
    <property type="entry name" value="Peptidase_C1"/>
    <property type="match status" value="1"/>
</dbReference>
<keyword evidence="3" id="KW-0732">Signal</keyword>
<feature type="domain" description="Peptidase C1A papain C-terminal" evidence="4">
    <location>
        <begin position="67"/>
        <end position="322"/>
    </location>
</feature>
<evidence type="ECO:0000256" key="2">
    <source>
        <dbReference type="ARBA" id="ARBA00023145"/>
    </source>
</evidence>
<gene>
    <name evidence="5" type="ORF">FCC1311_087832</name>
</gene>
<dbReference type="InParanoid" id="A0A2R5GQG9"/>
<evidence type="ECO:0000259" key="4">
    <source>
        <dbReference type="SMART" id="SM00645"/>
    </source>
</evidence>
<evidence type="ECO:0000313" key="6">
    <source>
        <dbReference type="Proteomes" id="UP000241890"/>
    </source>
</evidence>
<name>A0A2R5GQG9_9STRA</name>
<dbReference type="EMBL" id="BEYU01000125">
    <property type="protein sequence ID" value="GBG32559.1"/>
    <property type="molecule type" value="Genomic_DNA"/>
</dbReference>
<evidence type="ECO:0000256" key="1">
    <source>
        <dbReference type="ARBA" id="ARBA00008455"/>
    </source>
</evidence>
<dbReference type="GO" id="GO:0006508">
    <property type="term" value="P:proteolysis"/>
    <property type="evidence" value="ECO:0007669"/>
    <property type="project" value="InterPro"/>
</dbReference>